<dbReference type="RefSeq" id="WP_091788217.1">
    <property type="nucleotide sequence ID" value="NZ_LT629711.1"/>
</dbReference>
<reference evidence="9" key="1">
    <citation type="submission" date="2016-10" db="EMBL/GenBank/DDBJ databases">
        <authorList>
            <person name="Varghese N."/>
            <person name="Submissions S."/>
        </authorList>
    </citation>
    <scope>NUCLEOTIDE SEQUENCE [LARGE SCALE GENOMIC DNA]</scope>
    <source>
        <strain evidence="9">DSM 22329</strain>
    </source>
</reference>
<dbReference type="GO" id="GO:0005886">
    <property type="term" value="C:plasma membrane"/>
    <property type="evidence" value="ECO:0007669"/>
    <property type="project" value="UniProtKB-SubCell"/>
</dbReference>
<feature type="transmembrane region" description="Helical" evidence="6">
    <location>
        <begin position="12"/>
        <end position="36"/>
    </location>
</feature>
<dbReference type="STRING" id="443156.SAMN04489867_3422"/>
<dbReference type="Pfam" id="PF00482">
    <property type="entry name" value="T2SSF"/>
    <property type="match status" value="1"/>
</dbReference>
<dbReference type="Proteomes" id="UP000199077">
    <property type="component" value="Chromosome I"/>
</dbReference>
<keyword evidence="2" id="KW-1003">Cell membrane</keyword>
<dbReference type="PANTHER" id="PTHR35007">
    <property type="entry name" value="INTEGRAL MEMBRANE PROTEIN-RELATED"/>
    <property type="match status" value="1"/>
</dbReference>
<evidence type="ECO:0000259" key="7">
    <source>
        <dbReference type="Pfam" id="PF00482"/>
    </source>
</evidence>
<accession>A0A1H0UNG5</accession>
<dbReference type="AlphaFoldDB" id="A0A1H0UNG5"/>
<evidence type="ECO:0000256" key="5">
    <source>
        <dbReference type="ARBA" id="ARBA00023136"/>
    </source>
</evidence>
<keyword evidence="3 6" id="KW-0812">Transmembrane</keyword>
<feature type="transmembrane region" description="Helical" evidence="6">
    <location>
        <begin position="177"/>
        <end position="198"/>
    </location>
</feature>
<evidence type="ECO:0000256" key="4">
    <source>
        <dbReference type="ARBA" id="ARBA00022989"/>
    </source>
</evidence>
<dbReference type="OrthoDB" id="4872085at2"/>
<keyword evidence="5 6" id="KW-0472">Membrane</keyword>
<protein>
    <submittedName>
        <fullName evidence="8">Tight adherence protein B</fullName>
    </submittedName>
</protein>
<dbReference type="PANTHER" id="PTHR35007:SF4">
    <property type="entry name" value="CONSERVED TRANSMEMBRANE PROTEIN-RELATED"/>
    <property type="match status" value="1"/>
</dbReference>
<feature type="domain" description="Type II secretion system protein GspF" evidence="7">
    <location>
        <begin position="69"/>
        <end position="188"/>
    </location>
</feature>
<evidence type="ECO:0000313" key="8">
    <source>
        <dbReference type="EMBL" id="SDP67694.1"/>
    </source>
</evidence>
<name>A0A1H0UNG5_9MICO</name>
<dbReference type="EMBL" id="LT629711">
    <property type="protein sequence ID" value="SDP67694.1"/>
    <property type="molecule type" value="Genomic_DNA"/>
</dbReference>
<comment type="subcellular location">
    <subcellularLocation>
        <location evidence="1">Cell membrane</location>
        <topology evidence="1">Multi-pass membrane protein</topology>
    </subcellularLocation>
</comment>
<gene>
    <name evidence="8" type="ORF">SAMN04489867_3422</name>
</gene>
<evidence type="ECO:0000256" key="1">
    <source>
        <dbReference type="ARBA" id="ARBA00004651"/>
    </source>
</evidence>
<dbReference type="InterPro" id="IPR018076">
    <property type="entry name" value="T2SS_GspF_dom"/>
</dbReference>
<organism evidence="8 9">
    <name type="scientific">Pedococcus dokdonensis</name>
    <dbReference type="NCBI Taxonomy" id="443156"/>
    <lineage>
        <taxon>Bacteria</taxon>
        <taxon>Bacillati</taxon>
        <taxon>Actinomycetota</taxon>
        <taxon>Actinomycetes</taxon>
        <taxon>Micrococcales</taxon>
        <taxon>Intrasporangiaceae</taxon>
        <taxon>Pedococcus</taxon>
    </lineage>
</organism>
<proteinExistence type="predicted"/>
<evidence type="ECO:0000313" key="9">
    <source>
        <dbReference type="Proteomes" id="UP000199077"/>
    </source>
</evidence>
<evidence type="ECO:0000256" key="3">
    <source>
        <dbReference type="ARBA" id="ARBA00022692"/>
    </source>
</evidence>
<keyword evidence="4 6" id="KW-1133">Transmembrane helix</keyword>
<keyword evidence="9" id="KW-1185">Reference proteome</keyword>
<sequence length="236" mass="23599">MTGAPGPSMVLLATVLAPVVASACLWPGSVALLAAVPRSATAGPSPRGRWRSARRVAAVEQDLIELLGVLAGPLRSGVPPSVAVAAASATAAGDTPLGSLLRDLSSAASRGTPLADVWQAQAATDGSAGLSFVARAWALSEQTGAPLADALACAEQVLLARTRARERLASTTAGPKASMAVLCLLPAAGPVVGLVMGIDPMSLYFSSAMGTTCLVLGVALGVGAWAWSRRILRAVA</sequence>
<feature type="transmembrane region" description="Helical" evidence="6">
    <location>
        <begin position="204"/>
        <end position="227"/>
    </location>
</feature>
<evidence type="ECO:0000256" key="2">
    <source>
        <dbReference type="ARBA" id="ARBA00022475"/>
    </source>
</evidence>
<evidence type="ECO:0000256" key="6">
    <source>
        <dbReference type="SAM" id="Phobius"/>
    </source>
</evidence>